<dbReference type="AlphaFoldDB" id="A0AAU8ALP5"/>
<name>A0AAU8ALP5_9RHOB</name>
<gene>
    <name evidence="1" type="ORF">PVT71_00380</name>
</gene>
<reference evidence="1" key="1">
    <citation type="submission" date="2023-02" db="EMBL/GenBank/DDBJ databases">
        <title>Description and genomic characterization of Salipiger bruguierae sp. nov., isolated from the sediment of mangrove plant Bruguiera sexangula.</title>
        <authorList>
            <person name="Long M."/>
        </authorList>
    </citation>
    <scope>NUCLEOTIDE SEQUENCE</scope>
    <source>
        <strain evidence="1">H15</strain>
    </source>
</reference>
<dbReference type="EMBL" id="CP123384">
    <property type="protein sequence ID" value="XCC95058.1"/>
    <property type="molecule type" value="Genomic_DNA"/>
</dbReference>
<dbReference type="RefSeq" id="WP_353473894.1">
    <property type="nucleotide sequence ID" value="NZ_CP123384.1"/>
</dbReference>
<dbReference type="Gene3D" id="2.60.120.380">
    <property type="match status" value="1"/>
</dbReference>
<evidence type="ECO:0000313" key="1">
    <source>
        <dbReference type="EMBL" id="XCC95058.1"/>
    </source>
</evidence>
<organism evidence="1">
    <name type="scientific">Alloyangia sp. H15</name>
    <dbReference type="NCBI Taxonomy" id="3029062"/>
    <lineage>
        <taxon>Bacteria</taxon>
        <taxon>Pseudomonadati</taxon>
        <taxon>Pseudomonadota</taxon>
        <taxon>Alphaproteobacteria</taxon>
        <taxon>Rhodobacterales</taxon>
        <taxon>Roseobacteraceae</taxon>
        <taxon>Alloyangia</taxon>
    </lineage>
</organism>
<accession>A0AAU8ALP5</accession>
<evidence type="ECO:0008006" key="2">
    <source>
        <dbReference type="Google" id="ProtNLM"/>
    </source>
</evidence>
<protein>
    <recommendedName>
        <fullName evidence="2">DNA breaking-rejoining protein</fullName>
    </recommendedName>
</protein>
<proteinExistence type="predicted"/>
<sequence>MITLAAPLASAQAVSDVILAPGGQATVLGGTITGRAHVDYRLEARAGQELHVDLKAPQGGERGSAYLNILPPGSTDVAIYIGSMDDDGQETLRLPEDGAYTLRLYLRGNDRDAGETVAYVLGLSLR</sequence>